<dbReference type="EMBL" id="CM001436">
    <property type="protein sequence ID" value="EHQ37078.1"/>
    <property type="molecule type" value="Genomic_DNA"/>
</dbReference>
<keyword evidence="8" id="KW-0723">Serine/threonine-protein kinase</keyword>
<evidence type="ECO:0000256" key="6">
    <source>
        <dbReference type="SAM" id="Phobius"/>
    </source>
</evidence>
<keyword evidence="1" id="KW-0808">Transferase</keyword>
<sequence length="822" mass="90135">MIIPEIRSSPEISGFLCRLLLLSLLILLIPGAASGASVYVGGDDGFPDIASAINASNPGDTVIVSSGVYAENILIDKPLTLLGNDSGKGTPKIESSFGDAGIKINADYVSVKGLIVSGNADSGIIVRGGNITVSECDIQSTPSGITIYRSSDVTVRENTIRGHEVGLFIDESEGCIVYLNDFENNVNVRCLSPGVVWYSPDREYIYKENSFNSPLGNYWNDYVGIDGSGDGIGDVPYIGYSDDKVIVPDRNFYTVNGINPSGGRIFPGHNFVEDNYPLISHVSYYILPPPGGFSPGEGGREKPDPVNGSRLPDNNSRGEFPGLNFSQPVQNPPPVAWLSGVSPVEVVVLMLLMSGVIAGMLDLVGGYREVESSGSRIRRNGIKFFYGGYIAIAVAMLYSVVSYTSRLIIRNIDYGIIQVLFIALTTFLIASSALLSYNFIKGGVPVLLSRLHAPLAAFGFIYFFVSLYTAPVDLGPLNSIIYPVSLILSICLPLLYFYIYESSPQKSVKEEIISGFHPEIVSSDTVVVSNYDHTTVFDNEYGIMGSALSGSYFPECLGERYYGVEFIGKGGIARVFKAVRRDDGEVVAVKVPINFDEVTGRFFMKEMRIWEELSHKNIVRLNSVNILPVPFVEMEYVVSDLSESEKPLPLKETLKIIEGIAEGLSYAHKLGIIHRDIKPQNILVTKDGTAKITDWGLGKMISDGHETTVVGFSLNYAAPEQIAPRRFGVPDERTDIYQMGVVFYEMVVGMRPFFGGGVGEMTDEIIHRMPMKPSENRLSDEPFDRIIMKCLEKMPKDRYQNIGEFLSDLQHLKDILSSQGEI</sequence>
<dbReference type="Pfam" id="PF00069">
    <property type="entry name" value="Pkinase"/>
    <property type="match status" value="1"/>
</dbReference>
<feature type="domain" description="Protein kinase" evidence="7">
    <location>
        <begin position="561"/>
        <end position="812"/>
    </location>
</feature>
<dbReference type="InterPro" id="IPR008271">
    <property type="entry name" value="Ser/Thr_kinase_AS"/>
</dbReference>
<dbReference type="InterPro" id="IPR022441">
    <property type="entry name" value="Para_beta_helix_rpt-2"/>
</dbReference>
<protein>
    <submittedName>
        <fullName evidence="8">Serine/threonine protein kinase</fullName>
    </submittedName>
</protein>
<dbReference type="Gene3D" id="2.160.20.10">
    <property type="entry name" value="Single-stranded right-handed beta-helix, Pectin lyase-like"/>
    <property type="match status" value="1"/>
</dbReference>
<dbReference type="RefSeq" id="WP_004079797.1">
    <property type="nucleotide sequence ID" value="NZ_CM001436.1"/>
</dbReference>
<organism evidence="8 9">
    <name type="scientific">Methanoplanus limicola DSM 2279</name>
    <dbReference type="NCBI Taxonomy" id="937775"/>
    <lineage>
        <taxon>Archaea</taxon>
        <taxon>Methanobacteriati</taxon>
        <taxon>Methanobacteriota</taxon>
        <taxon>Stenosarchaea group</taxon>
        <taxon>Methanomicrobia</taxon>
        <taxon>Methanomicrobiales</taxon>
        <taxon>Methanomicrobiaceae</taxon>
        <taxon>Methanoplanus</taxon>
    </lineage>
</organism>
<dbReference type="SUPFAM" id="SSF56112">
    <property type="entry name" value="Protein kinase-like (PK-like)"/>
    <property type="match status" value="1"/>
</dbReference>
<dbReference type="CDD" id="cd14014">
    <property type="entry name" value="STKc_PknB_like"/>
    <property type="match status" value="1"/>
</dbReference>
<dbReference type="SMART" id="SM00710">
    <property type="entry name" value="PbH1"/>
    <property type="match status" value="3"/>
</dbReference>
<dbReference type="InterPro" id="IPR000719">
    <property type="entry name" value="Prot_kinase_dom"/>
</dbReference>
<feature type="transmembrane region" description="Helical" evidence="6">
    <location>
        <begin position="480"/>
        <end position="499"/>
    </location>
</feature>
<keyword evidence="9" id="KW-1185">Reference proteome</keyword>
<dbReference type="PANTHER" id="PTHR43289">
    <property type="entry name" value="MITOGEN-ACTIVATED PROTEIN KINASE KINASE KINASE 20-RELATED"/>
    <property type="match status" value="1"/>
</dbReference>
<keyword evidence="6" id="KW-0472">Membrane</keyword>
<dbReference type="Pfam" id="PF05048">
    <property type="entry name" value="NosD"/>
    <property type="match status" value="1"/>
</dbReference>
<keyword evidence="3 8" id="KW-0418">Kinase</keyword>
<dbReference type="PROSITE" id="PS50011">
    <property type="entry name" value="PROTEIN_KINASE_DOM"/>
    <property type="match status" value="1"/>
</dbReference>
<name>H1YZM5_9EURY</name>
<dbReference type="AlphaFoldDB" id="H1YZM5"/>
<evidence type="ECO:0000256" key="4">
    <source>
        <dbReference type="ARBA" id="ARBA00022840"/>
    </source>
</evidence>
<dbReference type="GO" id="GO:0004674">
    <property type="term" value="F:protein serine/threonine kinase activity"/>
    <property type="evidence" value="ECO:0007669"/>
    <property type="project" value="UniProtKB-KW"/>
</dbReference>
<keyword evidence="2" id="KW-0547">Nucleotide-binding</keyword>
<evidence type="ECO:0000259" key="7">
    <source>
        <dbReference type="PROSITE" id="PS50011"/>
    </source>
</evidence>
<feature type="transmembrane region" description="Helical" evidence="6">
    <location>
        <begin position="346"/>
        <end position="364"/>
    </location>
</feature>
<feature type="transmembrane region" description="Helical" evidence="6">
    <location>
        <begin position="451"/>
        <end position="468"/>
    </location>
</feature>
<dbReference type="InterPro" id="IPR011009">
    <property type="entry name" value="Kinase-like_dom_sf"/>
</dbReference>
<dbReference type="NCBIfam" id="TIGR03804">
    <property type="entry name" value="para_beta_helix"/>
    <property type="match status" value="1"/>
</dbReference>
<evidence type="ECO:0000256" key="1">
    <source>
        <dbReference type="ARBA" id="ARBA00022679"/>
    </source>
</evidence>
<keyword evidence="6" id="KW-0812">Transmembrane</keyword>
<dbReference type="InParanoid" id="H1YZM5"/>
<dbReference type="InterPro" id="IPR007742">
    <property type="entry name" value="NosD_dom"/>
</dbReference>
<evidence type="ECO:0000313" key="8">
    <source>
        <dbReference type="EMBL" id="EHQ37078.1"/>
    </source>
</evidence>
<keyword evidence="6" id="KW-1133">Transmembrane helix</keyword>
<evidence type="ECO:0000256" key="5">
    <source>
        <dbReference type="SAM" id="MobiDB-lite"/>
    </source>
</evidence>
<dbReference type="HOGENOM" id="CLU_344090_0_0_2"/>
<accession>H1YZM5</accession>
<dbReference type="InterPro" id="IPR012334">
    <property type="entry name" value="Pectin_lyas_fold"/>
</dbReference>
<dbReference type="Gene3D" id="3.30.200.20">
    <property type="entry name" value="Phosphorylase Kinase, domain 1"/>
    <property type="match status" value="1"/>
</dbReference>
<dbReference type="OrthoDB" id="41005at2157"/>
<proteinExistence type="predicted"/>
<gene>
    <name evidence="8" type="ORF">Metlim_3046</name>
</gene>
<dbReference type="InterPro" id="IPR011050">
    <property type="entry name" value="Pectin_lyase_fold/virulence"/>
</dbReference>
<dbReference type="GO" id="GO:0005524">
    <property type="term" value="F:ATP binding"/>
    <property type="evidence" value="ECO:0007669"/>
    <property type="project" value="UniProtKB-KW"/>
</dbReference>
<feature type="transmembrane region" description="Helical" evidence="6">
    <location>
        <begin position="416"/>
        <end position="439"/>
    </location>
</feature>
<feature type="region of interest" description="Disordered" evidence="5">
    <location>
        <begin position="293"/>
        <end position="313"/>
    </location>
</feature>
<dbReference type="SUPFAM" id="SSF51126">
    <property type="entry name" value="Pectin lyase-like"/>
    <property type="match status" value="1"/>
</dbReference>
<dbReference type="STRING" id="937775.Metlim_3046"/>
<dbReference type="PANTHER" id="PTHR43289:SF6">
    <property type="entry name" value="SERINE_THREONINE-PROTEIN KINASE NEKL-3"/>
    <property type="match status" value="1"/>
</dbReference>
<keyword evidence="4" id="KW-0067">ATP-binding</keyword>
<dbReference type="InterPro" id="IPR006626">
    <property type="entry name" value="PbH1"/>
</dbReference>
<dbReference type="Proteomes" id="UP000005741">
    <property type="component" value="Chromosome"/>
</dbReference>
<evidence type="ECO:0000256" key="2">
    <source>
        <dbReference type="ARBA" id="ARBA00022741"/>
    </source>
</evidence>
<dbReference type="PROSITE" id="PS00108">
    <property type="entry name" value="PROTEIN_KINASE_ST"/>
    <property type="match status" value="1"/>
</dbReference>
<reference evidence="8 9" key="1">
    <citation type="submission" date="2011-10" db="EMBL/GenBank/DDBJ databases">
        <title>The Improved High-Quality Draft genome of Methanoplanus limicola DSM 2279.</title>
        <authorList>
            <consortium name="US DOE Joint Genome Institute (JGI-PGF)"/>
            <person name="Lucas S."/>
            <person name="Copeland A."/>
            <person name="Lapidus A."/>
            <person name="Glavina del Rio T."/>
            <person name="Dalin E."/>
            <person name="Tice H."/>
            <person name="Bruce D."/>
            <person name="Goodwin L."/>
            <person name="Pitluck S."/>
            <person name="Peters L."/>
            <person name="Mikhailova N."/>
            <person name="Lu M."/>
            <person name="Kyrpides N."/>
            <person name="Mavromatis K."/>
            <person name="Ivanova N."/>
            <person name="Markowitz V."/>
            <person name="Cheng J.-F."/>
            <person name="Hugenholtz P."/>
            <person name="Woyke T."/>
            <person name="Wu D."/>
            <person name="Wirth R."/>
            <person name="Brambilla E.-M."/>
            <person name="Klenk H.-P."/>
            <person name="Eisen J.A."/>
        </authorList>
    </citation>
    <scope>NUCLEOTIDE SEQUENCE [LARGE SCALE GENOMIC DNA]</scope>
    <source>
        <strain evidence="8 9">DSM 2279</strain>
    </source>
</reference>
<evidence type="ECO:0000256" key="3">
    <source>
        <dbReference type="ARBA" id="ARBA00022777"/>
    </source>
</evidence>
<evidence type="ECO:0000313" key="9">
    <source>
        <dbReference type="Proteomes" id="UP000005741"/>
    </source>
</evidence>
<feature type="transmembrane region" description="Helical" evidence="6">
    <location>
        <begin position="384"/>
        <end position="404"/>
    </location>
</feature>
<dbReference type="SMART" id="SM00220">
    <property type="entry name" value="S_TKc"/>
    <property type="match status" value="1"/>
</dbReference>
<dbReference type="Gene3D" id="1.10.510.10">
    <property type="entry name" value="Transferase(Phosphotransferase) domain 1"/>
    <property type="match status" value="1"/>
</dbReference>